<evidence type="ECO:0000313" key="2">
    <source>
        <dbReference type="EMBL" id="ANS75842.1"/>
    </source>
</evidence>
<dbReference type="Proteomes" id="UP000092573">
    <property type="component" value="Chromosome"/>
</dbReference>
<dbReference type="AlphaFoldDB" id="A0A1B1N338"/>
<dbReference type="KEGG" id="pyg:AWM70_15640"/>
<accession>A0A1B1N338</accession>
<dbReference type="STRING" id="1462996.AWM70_15640"/>
<name>A0A1B1N338_9BACL</name>
<dbReference type="EMBL" id="CP014167">
    <property type="protein sequence ID" value="ANS75842.1"/>
    <property type="molecule type" value="Genomic_DNA"/>
</dbReference>
<feature type="region of interest" description="Disordered" evidence="1">
    <location>
        <begin position="1"/>
        <end position="25"/>
    </location>
</feature>
<organism evidence="2 3">
    <name type="scientific">Paenibacillus yonginensis</name>
    <dbReference type="NCBI Taxonomy" id="1462996"/>
    <lineage>
        <taxon>Bacteria</taxon>
        <taxon>Bacillati</taxon>
        <taxon>Bacillota</taxon>
        <taxon>Bacilli</taxon>
        <taxon>Bacillales</taxon>
        <taxon>Paenibacillaceae</taxon>
        <taxon>Paenibacillus</taxon>
    </lineage>
</organism>
<evidence type="ECO:0000313" key="3">
    <source>
        <dbReference type="Proteomes" id="UP000092573"/>
    </source>
</evidence>
<reference evidence="2 3" key="1">
    <citation type="submission" date="2016-01" db="EMBL/GenBank/DDBJ databases">
        <title>Complete Genome Sequence of Paenibacillus yonginensis DCY84, a novel Plant Growth-Promoting Bacteria with Elicitation of Induced Systemic Resistance.</title>
        <authorList>
            <person name="Kim Y.J."/>
            <person name="Yang D.C."/>
            <person name="Sukweenadhi J."/>
        </authorList>
    </citation>
    <scope>NUCLEOTIDE SEQUENCE [LARGE SCALE GENOMIC DNA]</scope>
    <source>
        <strain evidence="2 3">DCY84</strain>
    </source>
</reference>
<proteinExistence type="predicted"/>
<protein>
    <submittedName>
        <fullName evidence="2">Uncharacterized protein</fullName>
    </submittedName>
</protein>
<gene>
    <name evidence="2" type="ORF">AWM70_15640</name>
</gene>
<sequence length="62" mass="7192">MYNYNNDYHSHSHAASGPARSSMCHFQGINNVSHSHWMRETAAVRRNNRDTKQRKEDDDAST</sequence>
<keyword evidence="3" id="KW-1185">Reference proteome</keyword>
<feature type="region of interest" description="Disordered" evidence="1">
    <location>
        <begin position="37"/>
        <end position="62"/>
    </location>
</feature>
<evidence type="ECO:0000256" key="1">
    <source>
        <dbReference type="SAM" id="MobiDB-lite"/>
    </source>
</evidence>